<proteinExistence type="predicted"/>
<evidence type="ECO:0000313" key="2">
    <source>
        <dbReference type="EMBL" id="XDT73672.1"/>
    </source>
</evidence>
<name>A0AB39UZA0_9GAMM</name>
<protein>
    <submittedName>
        <fullName evidence="2">NYN domain-containing protein</fullName>
    </submittedName>
</protein>
<dbReference type="KEGG" id="tcd:AAIA72_06810"/>
<dbReference type="RefSeq" id="WP_369602656.1">
    <property type="nucleotide sequence ID" value="NZ_CP154858.1"/>
</dbReference>
<evidence type="ECO:0000259" key="1">
    <source>
        <dbReference type="Pfam" id="PF01936"/>
    </source>
</evidence>
<reference evidence="2" key="1">
    <citation type="submission" date="2024-05" db="EMBL/GenBank/DDBJ databases">
        <title>Genome sequencing of novel strain.</title>
        <authorList>
            <person name="Ganbat D."/>
            <person name="Ganbat S."/>
            <person name="Lee S.-J."/>
        </authorList>
    </citation>
    <scope>NUCLEOTIDE SEQUENCE</scope>
    <source>
        <strain evidence="2">SMD15-11</strain>
    </source>
</reference>
<dbReference type="EMBL" id="CP154858">
    <property type="protein sequence ID" value="XDT73672.1"/>
    <property type="molecule type" value="Genomic_DNA"/>
</dbReference>
<dbReference type="Pfam" id="PF01936">
    <property type="entry name" value="NYN"/>
    <property type="match status" value="1"/>
</dbReference>
<accession>A0AB39UZA0</accession>
<dbReference type="GO" id="GO:0004540">
    <property type="term" value="F:RNA nuclease activity"/>
    <property type="evidence" value="ECO:0007669"/>
    <property type="project" value="InterPro"/>
</dbReference>
<organism evidence="2">
    <name type="scientific">Thermohahella caldifontis</name>
    <dbReference type="NCBI Taxonomy" id="3142973"/>
    <lineage>
        <taxon>Bacteria</taxon>
        <taxon>Pseudomonadati</taxon>
        <taxon>Pseudomonadota</taxon>
        <taxon>Gammaproteobacteria</taxon>
        <taxon>Oceanospirillales</taxon>
        <taxon>Hahellaceae</taxon>
        <taxon>Thermohahella</taxon>
    </lineage>
</organism>
<sequence length="228" mass="26678">MRTIVYIDGYNLYYGRLKHSPYKWLDIYRLFSEHIIRAQSPQAKVVKTKYFTADIKARVASHGQAAQKAQNDYHRALTTLYPDHIEIIKGFYSLDYAKLPRYKRPLDKSDRVDVWRLEEKQTDVSIALHAYRDVIRKECDQIVLVSNDTDLEPALQMIRMDVGNNVDIGIVIPISKPEPGKAHRPPNQRLSQYANWTRRYILDSELANSQLPNPIPTKKKPILRPNYW</sequence>
<dbReference type="AlphaFoldDB" id="A0AB39UZA0"/>
<feature type="domain" description="NYN" evidence="1">
    <location>
        <begin position="2"/>
        <end position="161"/>
    </location>
</feature>
<dbReference type="Gene3D" id="3.40.50.1010">
    <property type="entry name" value="5'-nuclease"/>
    <property type="match status" value="1"/>
</dbReference>
<dbReference type="CDD" id="cd18722">
    <property type="entry name" value="PIN_NicB-like"/>
    <property type="match status" value="1"/>
</dbReference>
<dbReference type="InterPro" id="IPR021139">
    <property type="entry name" value="NYN"/>
</dbReference>
<gene>
    <name evidence="2" type="ORF">AAIA72_06810</name>
</gene>